<dbReference type="SUPFAM" id="SSF53098">
    <property type="entry name" value="Ribonuclease H-like"/>
    <property type="match status" value="1"/>
</dbReference>
<evidence type="ECO:0000313" key="3">
    <source>
        <dbReference type="Proteomes" id="UP001172457"/>
    </source>
</evidence>
<dbReference type="InterPro" id="IPR036397">
    <property type="entry name" value="RNaseH_sf"/>
</dbReference>
<dbReference type="Gene3D" id="1.10.340.70">
    <property type="match status" value="1"/>
</dbReference>
<dbReference type="Proteomes" id="UP001172457">
    <property type="component" value="Chromosome 2"/>
</dbReference>
<dbReference type="GO" id="GO:0003676">
    <property type="term" value="F:nucleic acid binding"/>
    <property type="evidence" value="ECO:0007669"/>
    <property type="project" value="InterPro"/>
</dbReference>
<keyword evidence="3" id="KW-1185">Reference proteome</keyword>
<dbReference type="AlphaFoldDB" id="A0AA38TKX2"/>
<evidence type="ECO:0000313" key="2">
    <source>
        <dbReference type="EMBL" id="KAJ9561894.1"/>
    </source>
</evidence>
<dbReference type="PANTHER" id="PTHR48475">
    <property type="entry name" value="RIBONUCLEASE H"/>
    <property type="match status" value="1"/>
</dbReference>
<gene>
    <name evidence="2" type="ORF">OSB04_007054</name>
</gene>
<proteinExistence type="predicted"/>
<accession>A0AA38TKX2</accession>
<sequence>MNQILQEMHDGECGNHSGGKSLANRVSRYGYYWPTLREDALRPRYVQYCDACQRHSGTTHKPSEPLHSILIMWPFMRWGMDIVGKLPPAPRQKMFLLVLTDYFSKWIEAAAFSHVRDKEVISFIHTNIICSEKTRKFCDERGIKLITSTPRYPQANGLADSSNKSIINTIRRKLKPGKGKWVEEFPHVLWVNRTTPRTSTRKTPFSLVYGYETVLPIESHVPTARQTDDERNSTDLNHDIDTLEGLRESCCPKNQENEEKWIEIS</sequence>
<reference evidence="2" key="1">
    <citation type="submission" date="2023-03" db="EMBL/GenBank/DDBJ databases">
        <title>Chromosome-scale reference genome and RAD-based genetic map of yellow starthistle (Centaurea solstitialis) reveal putative structural variation and QTLs associated with invader traits.</title>
        <authorList>
            <person name="Reatini B."/>
            <person name="Cang F.A."/>
            <person name="Jiang Q."/>
            <person name="Mckibben M.T.W."/>
            <person name="Barker M.S."/>
            <person name="Rieseberg L.H."/>
            <person name="Dlugosch K.M."/>
        </authorList>
    </citation>
    <scope>NUCLEOTIDE SEQUENCE</scope>
    <source>
        <strain evidence="2">CAN-66</strain>
        <tissue evidence="2">Leaf</tissue>
    </source>
</reference>
<dbReference type="Pfam" id="PF17921">
    <property type="entry name" value="Integrase_H2C2"/>
    <property type="match status" value="1"/>
</dbReference>
<organism evidence="2 3">
    <name type="scientific">Centaurea solstitialis</name>
    <name type="common">yellow star-thistle</name>
    <dbReference type="NCBI Taxonomy" id="347529"/>
    <lineage>
        <taxon>Eukaryota</taxon>
        <taxon>Viridiplantae</taxon>
        <taxon>Streptophyta</taxon>
        <taxon>Embryophyta</taxon>
        <taxon>Tracheophyta</taxon>
        <taxon>Spermatophyta</taxon>
        <taxon>Magnoliopsida</taxon>
        <taxon>eudicotyledons</taxon>
        <taxon>Gunneridae</taxon>
        <taxon>Pentapetalae</taxon>
        <taxon>asterids</taxon>
        <taxon>campanulids</taxon>
        <taxon>Asterales</taxon>
        <taxon>Asteraceae</taxon>
        <taxon>Carduoideae</taxon>
        <taxon>Cardueae</taxon>
        <taxon>Centaureinae</taxon>
        <taxon>Centaurea</taxon>
    </lineage>
</organism>
<dbReference type="EMBL" id="JARYMX010000002">
    <property type="protein sequence ID" value="KAJ9561894.1"/>
    <property type="molecule type" value="Genomic_DNA"/>
</dbReference>
<dbReference type="PANTHER" id="PTHR48475:SF2">
    <property type="entry name" value="RIBONUCLEASE H"/>
    <property type="match status" value="1"/>
</dbReference>
<feature type="domain" description="Integrase zinc-binding" evidence="1">
    <location>
        <begin position="2"/>
        <end position="55"/>
    </location>
</feature>
<dbReference type="InterPro" id="IPR041588">
    <property type="entry name" value="Integrase_H2C2"/>
</dbReference>
<evidence type="ECO:0000259" key="1">
    <source>
        <dbReference type="Pfam" id="PF17921"/>
    </source>
</evidence>
<name>A0AA38TKX2_9ASTR</name>
<comment type="caution">
    <text evidence="2">The sequence shown here is derived from an EMBL/GenBank/DDBJ whole genome shotgun (WGS) entry which is preliminary data.</text>
</comment>
<dbReference type="Gene3D" id="3.30.420.10">
    <property type="entry name" value="Ribonuclease H-like superfamily/Ribonuclease H"/>
    <property type="match status" value="1"/>
</dbReference>
<dbReference type="InterPro" id="IPR012337">
    <property type="entry name" value="RNaseH-like_sf"/>
</dbReference>
<protein>
    <recommendedName>
        <fullName evidence="1">Integrase zinc-binding domain-containing protein</fullName>
    </recommendedName>
</protein>